<sequence>MYVSKPPSRNRVNLSELSAPPEASNSGFLVVRDRESEQYDEDTSCCCCGPCITGKLLFPQNTILSNSDESNYGDKLLFIPVHNKPVFKPLLCYPLACTCSTEKGMINCCFCKSVSDEMSLRNQMKKSSFYKLNLEQYWEEIYPCVINNGNKGNAILLDASDVQREVNFLGGKQVTYEESGNGTHDEFIWFRALVQEERKREVKLGLCSVVCEGLRSLQDSRGLEGKL</sequence>
<proteinExistence type="predicted"/>
<accession>A0ACB8P675</accession>
<organism evidence="1 2">
    <name type="scientific">Citrus sinensis</name>
    <name type="common">Sweet orange</name>
    <name type="synonym">Citrus aurantium var. sinensis</name>
    <dbReference type="NCBI Taxonomy" id="2711"/>
    <lineage>
        <taxon>Eukaryota</taxon>
        <taxon>Viridiplantae</taxon>
        <taxon>Streptophyta</taxon>
        <taxon>Embryophyta</taxon>
        <taxon>Tracheophyta</taxon>
        <taxon>Spermatophyta</taxon>
        <taxon>Magnoliopsida</taxon>
        <taxon>eudicotyledons</taxon>
        <taxon>Gunneridae</taxon>
        <taxon>Pentapetalae</taxon>
        <taxon>rosids</taxon>
        <taxon>malvids</taxon>
        <taxon>Sapindales</taxon>
        <taxon>Rutaceae</taxon>
        <taxon>Aurantioideae</taxon>
        <taxon>Citrus</taxon>
    </lineage>
</organism>
<dbReference type="EMBL" id="CM039170">
    <property type="protein sequence ID" value="KAH9805845.1"/>
    <property type="molecule type" value="Genomic_DNA"/>
</dbReference>
<evidence type="ECO:0000313" key="2">
    <source>
        <dbReference type="Proteomes" id="UP000829398"/>
    </source>
</evidence>
<evidence type="ECO:0000313" key="1">
    <source>
        <dbReference type="EMBL" id="KAH9805845.1"/>
    </source>
</evidence>
<name>A0ACB8P675_CITSI</name>
<comment type="caution">
    <text evidence="1">The sequence shown here is derived from an EMBL/GenBank/DDBJ whole genome shotgun (WGS) entry which is preliminary data.</text>
</comment>
<keyword evidence="2" id="KW-1185">Reference proteome</keyword>
<dbReference type="Proteomes" id="UP000829398">
    <property type="component" value="Chromosome 1"/>
</dbReference>
<protein>
    <submittedName>
        <fullName evidence="1">Uncharacterized protein</fullName>
    </submittedName>
</protein>
<gene>
    <name evidence="1" type="ORF">KPL71_002551</name>
</gene>
<reference evidence="2" key="1">
    <citation type="journal article" date="2023" name="Hortic. Res.">
        <title>A chromosome-level phased genome enabling allele-level studies in sweet orange: a case study on citrus Huanglongbing tolerance.</title>
        <authorList>
            <person name="Wu B."/>
            <person name="Yu Q."/>
            <person name="Deng Z."/>
            <person name="Duan Y."/>
            <person name="Luo F."/>
            <person name="Gmitter F. Jr."/>
        </authorList>
    </citation>
    <scope>NUCLEOTIDE SEQUENCE [LARGE SCALE GENOMIC DNA]</scope>
    <source>
        <strain evidence="2">cv. Valencia</strain>
    </source>
</reference>